<sequence>MPENNAQHMPGWMRMAERFGLVRGGLTVWLAGLAGLSLNLGFHALAAIALAATGFLLADTLWWKPRRDSARAAKAQKRPQGPA</sequence>
<gene>
    <name evidence="2" type="ORF">SAMN04488503_2972</name>
</gene>
<dbReference type="RefSeq" id="WP_089275166.1">
    <property type="nucleotide sequence ID" value="NZ_FZOC01000007.1"/>
</dbReference>
<keyword evidence="3" id="KW-1185">Reference proteome</keyword>
<organism evidence="2 3">
    <name type="scientific">Humidesulfovibrio mexicanus</name>
    <dbReference type="NCBI Taxonomy" id="147047"/>
    <lineage>
        <taxon>Bacteria</taxon>
        <taxon>Pseudomonadati</taxon>
        <taxon>Thermodesulfobacteriota</taxon>
        <taxon>Desulfovibrionia</taxon>
        <taxon>Desulfovibrionales</taxon>
        <taxon>Desulfovibrionaceae</taxon>
        <taxon>Humidesulfovibrio</taxon>
    </lineage>
</organism>
<keyword evidence="1" id="KW-1133">Transmembrane helix</keyword>
<feature type="transmembrane region" description="Helical" evidence="1">
    <location>
        <begin position="21"/>
        <end position="38"/>
    </location>
</feature>
<feature type="transmembrane region" description="Helical" evidence="1">
    <location>
        <begin position="44"/>
        <end position="63"/>
    </location>
</feature>
<dbReference type="AlphaFoldDB" id="A0A239C7J2"/>
<proteinExistence type="predicted"/>
<keyword evidence="1" id="KW-0472">Membrane</keyword>
<keyword evidence="1" id="KW-0812">Transmembrane</keyword>
<dbReference type="EMBL" id="FZOC01000007">
    <property type="protein sequence ID" value="SNS15638.1"/>
    <property type="molecule type" value="Genomic_DNA"/>
</dbReference>
<reference evidence="2 3" key="1">
    <citation type="submission" date="2017-06" db="EMBL/GenBank/DDBJ databases">
        <authorList>
            <person name="Kim H.J."/>
            <person name="Triplett B.A."/>
        </authorList>
    </citation>
    <scope>NUCLEOTIDE SEQUENCE [LARGE SCALE GENOMIC DNA]</scope>
    <source>
        <strain evidence="2 3">DSM 13116</strain>
    </source>
</reference>
<protein>
    <submittedName>
        <fullName evidence="2">Uncharacterized protein</fullName>
    </submittedName>
</protein>
<name>A0A239C7J2_9BACT</name>
<accession>A0A239C7J2</accession>
<evidence type="ECO:0000313" key="3">
    <source>
        <dbReference type="Proteomes" id="UP000198324"/>
    </source>
</evidence>
<evidence type="ECO:0000313" key="2">
    <source>
        <dbReference type="EMBL" id="SNS15638.1"/>
    </source>
</evidence>
<evidence type="ECO:0000256" key="1">
    <source>
        <dbReference type="SAM" id="Phobius"/>
    </source>
</evidence>
<dbReference type="Proteomes" id="UP000198324">
    <property type="component" value="Unassembled WGS sequence"/>
</dbReference>